<accession>A0A3B0XJF1</accession>
<proteinExistence type="inferred from homology"/>
<dbReference type="Gene3D" id="3.90.79.10">
    <property type="entry name" value="Nucleoside Triphosphate Pyrophosphohydrolase"/>
    <property type="match status" value="1"/>
</dbReference>
<protein>
    <recommendedName>
        <fullName evidence="3">Phosphatase NudJ</fullName>
    </recommendedName>
</protein>
<dbReference type="EMBL" id="UOFH01000284">
    <property type="protein sequence ID" value="VAW64363.1"/>
    <property type="molecule type" value="Genomic_DNA"/>
</dbReference>
<dbReference type="InterPro" id="IPR000086">
    <property type="entry name" value="NUDIX_hydrolase_dom"/>
</dbReference>
<evidence type="ECO:0000259" key="4">
    <source>
        <dbReference type="PROSITE" id="PS51462"/>
    </source>
</evidence>
<comment type="subunit">
    <text evidence="2">Monomer.</text>
</comment>
<sequence>MNDIWKPHATVAAIIERDNRFLMVEETAGGQTVFNQPAGHLDPNESLVEAAIRETQEETAWQFTPNYISGIYRWDQHSTNRCFLRVAFVGRCDNHNENQPLDNGIIRALWLSREALAAQPEKLRSPLVLRCIDDYLEGKKYPLELLTDIT</sequence>
<feature type="domain" description="Nudix hydrolase" evidence="4">
    <location>
        <begin position="6"/>
        <end position="133"/>
    </location>
</feature>
<evidence type="ECO:0000256" key="3">
    <source>
        <dbReference type="ARBA" id="ARBA00015552"/>
    </source>
</evidence>
<gene>
    <name evidence="5" type="ORF">MNBD_GAMMA08-2839</name>
</gene>
<dbReference type="InterPro" id="IPR015797">
    <property type="entry name" value="NUDIX_hydrolase-like_dom_sf"/>
</dbReference>
<reference evidence="5" key="1">
    <citation type="submission" date="2018-06" db="EMBL/GenBank/DDBJ databases">
        <authorList>
            <person name="Zhirakovskaya E."/>
        </authorList>
    </citation>
    <scope>NUCLEOTIDE SEQUENCE</scope>
</reference>
<organism evidence="5">
    <name type="scientific">hydrothermal vent metagenome</name>
    <dbReference type="NCBI Taxonomy" id="652676"/>
    <lineage>
        <taxon>unclassified sequences</taxon>
        <taxon>metagenomes</taxon>
        <taxon>ecological metagenomes</taxon>
    </lineage>
</organism>
<dbReference type="InterPro" id="IPR033713">
    <property type="entry name" value="NudJ"/>
</dbReference>
<dbReference type="PANTHER" id="PTHR43222:SF11">
    <property type="entry name" value="PHOSPHATASE NUDJ"/>
    <property type="match status" value="1"/>
</dbReference>
<dbReference type="GO" id="GO:0017111">
    <property type="term" value="F:ribonucleoside triphosphate phosphatase activity"/>
    <property type="evidence" value="ECO:0007669"/>
    <property type="project" value="InterPro"/>
</dbReference>
<dbReference type="PANTHER" id="PTHR43222">
    <property type="entry name" value="NUDIX HYDROLASE 23"/>
    <property type="match status" value="1"/>
</dbReference>
<evidence type="ECO:0000256" key="1">
    <source>
        <dbReference type="ARBA" id="ARBA00007608"/>
    </source>
</evidence>
<dbReference type="GO" id="GO:0017110">
    <property type="term" value="F:nucleoside diphosphate phosphatase activity"/>
    <property type="evidence" value="ECO:0007669"/>
    <property type="project" value="InterPro"/>
</dbReference>
<dbReference type="SUPFAM" id="SSF55811">
    <property type="entry name" value="Nudix"/>
    <property type="match status" value="1"/>
</dbReference>
<dbReference type="CDD" id="cd03675">
    <property type="entry name" value="NUDIX_Hydrolase"/>
    <property type="match status" value="1"/>
</dbReference>
<comment type="similarity">
    <text evidence="1">Belongs to the Nudix hydrolase family. NudJ subfamily.</text>
</comment>
<dbReference type="GO" id="GO:0004787">
    <property type="term" value="F:thiamine diphosphate phosphatase activity"/>
    <property type="evidence" value="ECO:0007669"/>
    <property type="project" value="InterPro"/>
</dbReference>
<dbReference type="Pfam" id="PF00293">
    <property type="entry name" value="NUDIX"/>
    <property type="match status" value="1"/>
</dbReference>
<evidence type="ECO:0000256" key="2">
    <source>
        <dbReference type="ARBA" id="ARBA00011245"/>
    </source>
</evidence>
<dbReference type="AlphaFoldDB" id="A0A3B0XJF1"/>
<name>A0A3B0XJF1_9ZZZZ</name>
<keyword evidence="5" id="KW-0378">Hydrolase</keyword>
<evidence type="ECO:0000313" key="5">
    <source>
        <dbReference type="EMBL" id="VAW64363.1"/>
    </source>
</evidence>
<dbReference type="PROSITE" id="PS51462">
    <property type="entry name" value="NUDIX"/>
    <property type="match status" value="1"/>
</dbReference>